<gene>
    <name evidence="1" type="ORF">A2311_01510</name>
</gene>
<name>A0A1F4TRQ1_UNCSA</name>
<dbReference type="EMBL" id="MEUF01000030">
    <property type="protein sequence ID" value="OGC35326.1"/>
    <property type="molecule type" value="Genomic_DNA"/>
</dbReference>
<protein>
    <submittedName>
        <fullName evidence="1">Uncharacterized protein</fullName>
    </submittedName>
</protein>
<evidence type="ECO:0000313" key="1">
    <source>
        <dbReference type="EMBL" id="OGC35326.1"/>
    </source>
</evidence>
<proteinExistence type="predicted"/>
<accession>A0A1F4TRQ1</accession>
<dbReference type="AlphaFoldDB" id="A0A1F4TRQ1"/>
<evidence type="ECO:0000313" key="2">
    <source>
        <dbReference type="Proteomes" id="UP000178951"/>
    </source>
</evidence>
<dbReference type="Proteomes" id="UP000178951">
    <property type="component" value="Unassembled WGS sequence"/>
</dbReference>
<dbReference type="STRING" id="1802583.A2311_01510"/>
<comment type="caution">
    <text evidence="1">The sequence shown here is derived from an EMBL/GenBank/DDBJ whole genome shotgun (WGS) entry which is preliminary data.</text>
</comment>
<reference evidence="1 2" key="1">
    <citation type="journal article" date="2016" name="Nat. Commun.">
        <title>Thousands of microbial genomes shed light on interconnected biogeochemical processes in an aquifer system.</title>
        <authorList>
            <person name="Anantharaman K."/>
            <person name="Brown C.T."/>
            <person name="Hug L.A."/>
            <person name="Sharon I."/>
            <person name="Castelle C.J."/>
            <person name="Probst A.J."/>
            <person name="Thomas B.C."/>
            <person name="Singh A."/>
            <person name="Wilkins M.J."/>
            <person name="Karaoz U."/>
            <person name="Brodie E.L."/>
            <person name="Williams K.H."/>
            <person name="Hubbard S.S."/>
            <person name="Banfield J.F."/>
        </authorList>
    </citation>
    <scope>NUCLEOTIDE SEQUENCE [LARGE SCALE GENOMIC DNA]</scope>
</reference>
<sequence>MNSQNLNLQLPDKTLMLNQGKRLLGGNDEAQRQAQKPPAQAAETPISWLKLEQKDGTMKLKAVANVDHVDVTTVALRDQEVSAPKTVSFLGYKIDLKAKVDSFKDNYVKNYAQTKSHNLMVARFAELKAAFFGYLLGMVGLSSEDIRKLQKQAIEGAVNQNKMLFEENEYNAELLGIIGGSKKQLRAQEKVIGEIRKQLVTQAKNLGLGDYYTSRRILEIQVEQCRKISAKFEEEKHSLEYQLAFYGVN</sequence>
<organism evidence="1 2">
    <name type="scientific">candidate division WOR-1 bacterium RIFOXYB2_FULL_48_7</name>
    <dbReference type="NCBI Taxonomy" id="1802583"/>
    <lineage>
        <taxon>Bacteria</taxon>
        <taxon>Bacillati</taxon>
        <taxon>Saganbacteria</taxon>
    </lineage>
</organism>